<keyword evidence="2" id="KW-1185">Reference proteome</keyword>
<accession>A0ABV5NY53</accession>
<dbReference type="Proteomes" id="UP001589568">
    <property type="component" value="Unassembled WGS sequence"/>
</dbReference>
<evidence type="ECO:0008006" key="3">
    <source>
        <dbReference type="Google" id="ProtNLM"/>
    </source>
</evidence>
<dbReference type="EMBL" id="JBHMCF010000041">
    <property type="protein sequence ID" value="MFB9475208.1"/>
    <property type="molecule type" value="Genomic_DNA"/>
</dbReference>
<dbReference type="RefSeq" id="WP_345385227.1">
    <property type="nucleotide sequence ID" value="NZ_BAAAXS010000001.1"/>
</dbReference>
<comment type="caution">
    <text evidence="1">The sequence shown here is derived from an EMBL/GenBank/DDBJ whole genome shotgun (WGS) entry which is preliminary data.</text>
</comment>
<name>A0ABV5NY53_9ACTN</name>
<gene>
    <name evidence="1" type="ORF">ACFFR3_37455</name>
</gene>
<sequence length="133" mass="14575">MDIDHSSMRKSGRAIHDGGGEFGEAVNRAWQTLGPLVPYFGNPDSDEAARIFRRGQDGHPGFDAACDDLGTALRDLTESYKAIGDAVVAMSSNVKDAEWASMMVRNEHLKALKEFAEREDRPLAVPSTPVERD</sequence>
<organism evidence="1 2">
    <name type="scientific">Nonomuraea salmonea</name>
    <dbReference type="NCBI Taxonomy" id="46181"/>
    <lineage>
        <taxon>Bacteria</taxon>
        <taxon>Bacillati</taxon>
        <taxon>Actinomycetota</taxon>
        <taxon>Actinomycetes</taxon>
        <taxon>Streptosporangiales</taxon>
        <taxon>Streptosporangiaceae</taxon>
        <taxon>Nonomuraea</taxon>
    </lineage>
</organism>
<evidence type="ECO:0000313" key="1">
    <source>
        <dbReference type="EMBL" id="MFB9475208.1"/>
    </source>
</evidence>
<reference evidence="1 2" key="1">
    <citation type="submission" date="2024-09" db="EMBL/GenBank/DDBJ databases">
        <authorList>
            <person name="Sun Q."/>
            <person name="Mori K."/>
        </authorList>
    </citation>
    <scope>NUCLEOTIDE SEQUENCE [LARGE SCALE GENOMIC DNA]</scope>
    <source>
        <strain evidence="1 2">JCM 3324</strain>
    </source>
</reference>
<proteinExistence type="predicted"/>
<evidence type="ECO:0000313" key="2">
    <source>
        <dbReference type="Proteomes" id="UP001589568"/>
    </source>
</evidence>
<protein>
    <recommendedName>
        <fullName evidence="3">PE domain-containing protein</fullName>
    </recommendedName>
</protein>